<dbReference type="PROSITE" id="PS50005">
    <property type="entry name" value="TPR"/>
    <property type="match status" value="1"/>
</dbReference>
<dbReference type="SUPFAM" id="SSF48452">
    <property type="entry name" value="TPR-like"/>
    <property type="match status" value="1"/>
</dbReference>
<protein>
    <submittedName>
        <fullName evidence="2">Tetratricopeptide repeat domain 32</fullName>
    </submittedName>
</protein>
<proteinExistence type="predicted"/>
<evidence type="ECO:0000313" key="2">
    <source>
        <dbReference type="Ensembl" id="ENSMSIP00000004000.1"/>
    </source>
</evidence>
<keyword evidence="3" id="KW-1185">Reference proteome</keyword>
<organism evidence="2 3">
    <name type="scientific">Mus spicilegus</name>
    <name type="common">Mound-building mouse</name>
    <dbReference type="NCBI Taxonomy" id="10103"/>
    <lineage>
        <taxon>Eukaryota</taxon>
        <taxon>Metazoa</taxon>
        <taxon>Chordata</taxon>
        <taxon>Craniata</taxon>
        <taxon>Vertebrata</taxon>
        <taxon>Euteleostomi</taxon>
        <taxon>Mammalia</taxon>
        <taxon>Eutheria</taxon>
        <taxon>Euarchontoglires</taxon>
        <taxon>Glires</taxon>
        <taxon>Rodentia</taxon>
        <taxon>Myomorpha</taxon>
        <taxon>Muroidea</taxon>
        <taxon>Muridae</taxon>
        <taxon>Murinae</taxon>
        <taxon>Mus</taxon>
        <taxon>Mus</taxon>
    </lineage>
</organism>
<dbReference type="Gene3D" id="1.25.40.10">
    <property type="entry name" value="Tetratricopeptide repeat domain"/>
    <property type="match status" value="1"/>
</dbReference>
<reference evidence="2" key="2">
    <citation type="submission" date="2025-09" db="UniProtKB">
        <authorList>
            <consortium name="Ensembl"/>
        </authorList>
    </citation>
    <scope>IDENTIFICATION</scope>
</reference>
<evidence type="ECO:0000313" key="3">
    <source>
        <dbReference type="Proteomes" id="UP000694415"/>
    </source>
</evidence>
<dbReference type="AlphaFoldDB" id="A0A8C6GCB6"/>
<dbReference type="InterPro" id="IPR011990">
    <property type="entry name" value="TPR-like_helical_dom_sf"/>
</dbReference>
<dbReference type="Ensembl" id="ENSMSIT00000005084.1">
    <property type="protein sequence ID" value="ENSMSIP00000004000.1"/>
    <property type="gene ID" value="ENSMSIG00000003695.1"/>
</dbReference>
<sequence>MAVRPGREGGESSAALATAQARFSRGDFAEARELYSAFIGQCARHGSKCSPEDLATAYNNRGQTKYFSVDFYEAMDDYTSAIEILPSFEVPYYNRGLIRYRLDAARKVPKLCYPAFPLCENKAERTYSPLYKSFHEGQ</sequence>
<dbReference type="GeneTree" id="ENSGT00390000011905"/>
<dbReference type="PANTHER" id="PTHR47059">
    <property type="entry name" value="TETRATRICOPEPTIDE REPEAT PROTEIN 32"/>
    <property type="match status" value="1"/>
</dbReference>
<name>A0A8C6GCB6_MUSSI</name>
<reference evidence="2" key="1">
    <citation type="submission" date="2025-08" db="UniProtKB">
        <authorList>
            <consortium name="Ensembl"/>
        </authorList>
    </citation>
    <scope>IDENTIFICATION</scope>
</reference>
<dbReference type="PANTHER" id="PTHR47059:SF1">
    <property type="entry name" value="TETRATRICOPEPTIDE REPEAT PROTEIN 32"/>
    <property type="match status" value="1"/>
</dbReference>
<keyword evidence="1" id="KW-0802">TPR repeat</keyword>
<dbReference type="InterPro" id="IPR019734">
    <property type="entry name" value="TPR_rpt"/>
</dbReference>
<evidence type="ECO:0000256" key="1">
    <source>
        <dbReference type="PROSITE-ProRule" id="PRU00339"/>
    </source>
</evidence>
<accession>A0A8C6GCB6</accession>
<feature type="repeat" description="TPR" evidence="1">
    <location>
        <begin position="55"/>
        <end position="88"/>
    </location>
</feature>
<dbReference type="Proteomes" id="UP000694415">
    <property type="component" value="Unplaced"/>
</dbReference>